<dbReference type="AlphaFoldDB" id="A0A1L9UA61"/>
<dbReference type="GeneID" id="93575560"/>
<reference evidence="2" key="1">
    <citation type="journal article" date="2017" name="Genome Biol.">
        <title>Comparative genomics reveals high biological diversity and specific adaptations in the industrially and medically important fungal genus Aspergillus.</title>
        <authorList>
            <person name="de Vries R.P."/>
            <person name="Riley R."/>
            <person name="Wiebenga A."/>
            <person name="Aguilar-Osorio G."/>
            <person name="Amillis S."/>
            <person name="Uchima C.A."/>
            <person name="Anderluh G."/>
            <person name="Asadollahi M."/>
            <person name="Askin M."/>
            <person name="Barry K."/>
            <person name="Battaglia E."/>
            <person name="Bayram O."/>
            <person name="Benocci T."/>
            <person name="Braus-Stromeyer S.A."/>
            <person name="Caldana C."/>
            <person name="Canovas D."/>
            <person name="Cerqueira G.C."/>
            <person name="Chen F."/>
            <person name="Chen W."/>
            <person name="Choi C."/>
            <person name="Clum A."/>
            <person name="Dos Santos R.A."/>
            <person name="Damasio A.R."/>
            <person name="Diallinas G."/>
            <person name="Emri T."/>
            <person name="Fekete E."/>
            <person name="Flipphi M."/>
            <person name="Freyberg S."/>
            <person name="Gallo A."/>
            <person name="Gournas C."/>
            <person name="Habgood R."/>
            <person name="Hainaut M."/>
            <person name="Harispe M.L."/>
            <person name="Henrissat B."/>
            <person name="Hilden K.S."/>
            <person name="Hope R."/>
            <person name="Hossain A."/>
            <person name="Karabika E."/>
            <person name="Karaffa L."/>
            <person name="Karanyi Z."/>
            <person name="Krasevec N."/>
            <person name="Kuo A."/>
            <person name="Kusch H."/>
            <person name="LaButti K."/>
            <person name="Lagendijk E.L."/>
            <person name="Lapidus A."/>
            <person name="Levasseur A."/>
            <person name="Lindquist E."/>
            <person name="Lipzen A."/>
            <person name="Logrieco A.F."/>
            <person name="MacCabe A."/>
            <person name="Maekelae M.R."/>
            <person name="Malavazi I."/>
            <person name="Melin P."/>
            <person name="Meyer V."/>
            <person name="Mielnichuk N."/>
            <person name="Miskei M."/>
            <person name="Molnar A.P."/>
            <person name="Mule G."/>
            <person name="Ngan C.Y."/>
            <person name="Orejas M."/>
            <person name="Orosz E."/>
            <person name="Ouedraogo J.P."/>
            <person name="Overkamp K.M."/>
            <person name="Park H.-S."/>
            <person name="Perrone G."/>
            <person name="Piumi F."/>
            <person name="Punt P.J."/>
            <person name="Ram A.F."/>
            <person name="Ramon A."/>
            <person name="Rauscher S."/>
            <person name="Record E."/>
            <person name="Riano-Pachon D.M."/>
            <person name="Robert V."/>
            <person name="Roehrig J."/>
            <person name="Ruller R."/>
            <person name="Salamov A."/>
            <person name="Salih N.S."/>
            <person name="Samson R.A."/>
            <person name="Sandor E."/>
            <person name="Sanguinetti M."/>
            <person name="Schuetze T."/>
            <person name="Sepcic K."/>
            <person name="Shelest E."/>
            <person name="Sherlock G."/>
            <person name="Sophianopoulou V."/>
            <person name="Squina F.M."/>
            <person name="Sun H."/>
            <person name="Susca A."/>
            <person name="Todd R.B."/>
            <person name="Tsang A."/>
            <person name="Unkles S.E."/>
            <person name="van de Wiele N."/>
            <person name="van Rossen-Uffink D."/>
            <person name="Oliveira J.V."/>
            <person name="Vesth T.C."/>
            <person name="Visser J."/>
            <person name="Yu J.-H."/>
            <person name="Zhou M."/>
            <person name="Andersen M.R."/>
            <person name="Archer D.B."/>
            <person name="Baker S.E."/>
            <person name="Benoit I."/>
            <person name="Brakhage A.A."/>
            <person name="Braus G.H."/>
            <person name="Fischer R."/>
            <person name="Frisvad J.C."/>
            <person name="Goldman G.H."/>
            <person name="Houbraken J."/>
            <person name="Oakley B."/>
            <person name="Pocsi I."/>
            <person name="Scazzocchio C."/>
            <person name="Seiboth B."/>
            <person name="vanKuyk P.A."/>
            <person name="Wortman J."/>
            <person name="Dyer P.S."/>
            <person name="Grigoriev I.V."/>
        </authorList>
    </citation>
    <scope>NUCLEOTIDE SEQUENCE [LARGE SCALE GENOMIC DNA]</scope>
    <source>
        <strain evidence="2">CBS 101740 / IMI 381727 / IBT 21946</strain>
    </source>
</reference>
<proteinExistence type="predicted"/>
<dbReference type="RefSeq" id="XP_067475702.1">
    <property type="nucleotide sequence ID" value="XM_067623072.1"/>
</dbReference>
<organism evidence="1 2">
    <name type="scientific">Aspergillus brasiliensis (strain CBS 101740 / IMI 381727 / IBT 21946)</name>
    <dbReference type="NCBI Taxonomy" id="767769"/>
    <lineage>
        <taxon>Eukaryota</taxon>
        <taxon>Fungi</taxon>
        <taxon>Dikarya</taxon>
        <taxon>Ascomycota</taxon>
        <taxon>Pezizomycotina</taxon>
        <taxon>Eurotiomycetes</taxon>
        <taxon>Eurotiomycetidae</taxon>
        <taxon>Eurotiales</taxon>
        <taxon>Aspergillaceae</taxon>
        <taxon>Aspergillus</taxon>
        <taxon>Aspergillus subgen. Circumdati</taxon>
    </lineage>
</organism>
<sequence length="165" mass="18485">MPLNEQQEQSDERTFEIILEARSLLSQLLTTDLPAPSGPIVRKFDTHKIQELQDNIRPDDHPQGLVPSLRQATILFENHMRLTHPHCFTYIPACLTPIASLGNFPTSIWNVNSTDWDTCSGPSEIQKTMILWLGAQLGLHQVVSRYSIWSFQSQSALGAGSGSIF</sequence>
<dbReference type="Proteomes" id="UP000184499">
    <property type="component" value="Unassembled WGS sequence"/>
</dbReference>
<gene>
    <name evidence="1" type="ORF">ASPBRDRAFT_33048</name>
</gene>
<dbReference type="SUPFAM" id="SSF53383">
    <property type="entry name" value="PLP-dependent transferases"/>
    <property type="match status" value="1"/>
</dbReference>
<dbReference type="OrthoDB" id="2161780at2759"/>
<accession>A0A1L9UA61</accession>
<evidence type="ECO:0000313" key="1">
    <source>
        <dbReference type="EMBL" id="OJJ68453.1"/>
    </source>
</evidence>
<evidence type="ECO:0000313" key="2">
    <source>
        <dbReference type="Proteomes" id="UP000184499"/>
    </source>
</evidence>
<protein>
    <submittedName>
        <fullName evidence="1">Uncharacterized protein</fullName>
    </submittedName>
</protein>
<dbReference type="InterPro" id="IPR015424">
    <property type="entry name" value="PyrdxlP-dep_Trfase"/>
</dbReference>
<dbReference type="EMBL" id="KV878690">
    <property type="protein sequence ID" value="OJJ68453.1"/>
    <property type="molecule type" value="Genomic_DNA"/>
</dbReference>
<name>A0A1L9UA61_ASPBC</name>
<dbReference type="STRING" id="767769.A0A1L9UA61"/>
<keyword evidence="2" id="KW-1185">Reference proteome</keyword>
<dbReference type="VEuPathDB" id="FungiDB:ASPBRDRAFT_33048"/>